<organism evidence="2 3">
    <name type="scientific">Mycena rosella</name>
    <name type="common">Pink bonnet</name>
    <name type="synonym">Agaricus rosellus</name>
    <dbReference type="NCBI Taxonomy" id="1033263"/>
    <lineage>
        <taxon>Eukaryota</taxon>
        <taxon>Fungi</taxon>
        <taxon>Dikarya</taxon>
        <taxon>Basidiomycota</taxon>
        <taxon>Agaricomycotina</taxon>
        <taxon>Agaricomycetes</taxon>
        <taxon>Agaricomycetidae</taxon>
        <taxon>Agaricales</taxon>
        <taxon>Marasmiineae</taxon>
        <taxon>Mycenaceae</taxon>
        <taxon>Mycena</taxon>
    </lineage>
</organism>
<name>A0AAD7CWX1_MYCRO</name>
<evidence type="ECO:0000313" key="3">
    <source>
        <dbReference type="Proteomes" id="UP001221757"/>
    </source>
</evidence>
<proteinExistence type="predicted"/>
<accession>A0AAD7CWX1</accession>
<dbReference type="Proteomes" id="UP001221757">
    <property type="component" value="Unassembled WGS sequence"/>
</dbReference>
<comment type="caution">
    <text evidence="2">The sequence shown here is derived from an EMBL/GenBank/DDBJ whole genome shotgun (WGS) entry which is preliminary data.</text>
</comment>
<gene>
    <name evidence="1" type="ORF">B0H17DRAFT_1336145</name>
    <name evidence="2" type="ORF">B0H17DRAFT_1336148</name>
</gene>
<evidence type="ECO:0000313" key="1">
    <source>
        <dbReference type="EMBL" id="KAJ7667271.1"/>
    </source>
</evidence>
<sequence length="91" mass="9499">MSDIKLLRTTAVTVTYTGTTPITVDPPLAGSAGLTKSKATTVDKTSSAYQFIANNQVIGSVWNHDDMDKVEIAGGLQVGGTTPFKVKVSLA</sequence>
<protein>
    <submittedName>
        <fullName evidence="2">Uncharacterized protein</fullName>
    </submittedName>
</protein>
<reference evidence="2" key="1">
    <citation type="submission" date="2023-03" db="EMBL/GenBank/DDBJ databases">
        <title>Massive genome expansion in bonnet fungi (Mycena s.s.) driven by repeated elements and novel gene families across ecological guilds.</title>
        <authorList>
            <consortium name="Lawrence Berkeley National Laboratory"/>
            <person name="Harder C.B."/>
            <person name="Miyauchi S."/>
            <person name="Viragh M."/>
            <person name="Kuo A."/>
            <person name="Thoen E."/>
            <person name="Andreopoulos B."/>
            <person name="Lu D."/>
            <person name="Skrede I."/>
            <person name="Drula E."/>
            <person name="Henrissat B."/>
            <person name="Morin E."/>
            <person name="Kohler A."/>
            <person name="Barry K."/>
            <person name="LaButti K."/>
            <person name="Morin E."/>
            <person name="Salamov A."/>
            <person name="Lipzen A."/>
            <person name="Mereny Z."/>
            <person name="Hegedus B."/>
            <person name="Baldrian P."/>
            <person name="Stursova M."/>
            <person name="Weitz H."/>
            <person name="Taylor A."/>
            <person name="Grigoriev I.V."/>
            <person name="Nagy L.G."/>
            <person name="Martin F."/>
            <person name="Kauserud H."/>
        </authorList>
    </citation>
    <scope>NUCLEOTIDE SEQUENCE</scope>
    <source>
        <strain evidence="2">CBHHK067</strain>
    </source>
</reference>
<evidence type="ECO:0000313" key="2">
    <source>
        <dbReference type="EMBL" id="KAJ7667275.1"/>
    </source>
</evidence>
<dbReference type="EMBL" id="JARKIE010000203">
    <property type="protein sequence ID" value="KAJ7667275.1"/>
    <property type="molecule type" value="Genomic_DNA"/>
</dbReference>
<dbReference type="AlphaFoldDB" id="A0AAD7CWX1"/>
<keyword evidence="3" id="KW-1185">Reference proteome</keyword>
<dbReference type="EMBL" id="JARKIE010000203">
    <property type="protein sequence ID" value="KAJ7667271.1"/>
    <property type="molecule type" value="Genomic_DNA"/>
</dbReference>